<dbReference type="InParanoid" id="W3WJ79"/>
<organism evidence="5 6">
    <name type="scientific">Pestalotiopsis fici (strain W106-1 / CGMCC3.15140)</name>
    <dbReference type="NCBI Taxonomy" id="1229662"/>
    <lineage>
        <taxon>Eukaryota</taxon>
        <taxon>Fungi</taxon>
        <taxon>Dikarya</taxon>
        <taxon>Ascomycota</taxon>
        <taxon>Pezizomycotina</taxon>
        <taxon>Sordariomycetes</taxon>
        <taxon>Xylariomycetidae</taxon>
        <taxon>Amphisphaeriales</taxon>
        <taxon>Sporocadaceae</taxon>
        <taxon>Pestalotiopsis</taxon>
    </lineage>
</organism>
<feature type="domain" description="Zn(2)-C6 fungal-type" evidence="4">
    <location>
        <begin position="40"/>
        <end position="72"/>
    </location>
</feature>
<dbReference type="Gene3D" id="4.10.240.10">
    <property type="entry name" value="Zn(2)-C6 fungal-type DNA-binding domain"/>
    <property type="match status" value="1"/>
</dbReference>
<dbReference type="Pfam" id="PF04082">
    <property type="entry name" value="Fungal_trans"/>
    <property type="match status" value="1"/>
</dbReference>
<feature type="compositionally biased region" description="Polar residues" evidence="3">
    <location>
        <begin position="1"/>
        <end position="18"/>
    </location>
</feature>
<dbReference type="AlphaFoldDB" id="W3WJ79"/>
<dbReference type="InterPro" id="IPR007219">
    <property type="entry name" value="XnlR_reg_dom"/>
</dbReference>
<evidence type="ECO:0000256" key="3">
    <source>
        <dbReference type="SAM" id="MobiDB-lite"/>
    </source>
</evidence>
<dbReference type="GO" id="GO:0006351">
    <property type="term" value="P:DNA-templated transcription"/>
    <property type="evidence" value="ECO:0007669"/>
    <property type="project" value="InterPro"/>
</dbReference>
<dbReference type="SUPFAM" id="SSF57701">
    <property type="entry name" value="Zn2/Cys6 DNA-binding domain"/>
    <property type="match status" value="1"/>
</dbReference>
<feature type="region of interest" description="Disordered" evidence="3">
    <location>
        <begin position="666"/>
        <end position="693"/>
    </location>
</feature>
<dbReference type="OrthoDB" id="2123952at2759"/>
<reference evidence="6" key="1">
    <citation type="journal article" date="2015" name="BMC Genomics">
        <title>Genomic and transcriptomic analysis of the endophytic fungus Pestalotiopsis fici reveals its lifestyle and high potential for synthesis of natural products.</title>
        <authorList>
            <person name="Wang X."/>
            <person name="Zhang X."/>
            <person name="Liu L."/>
            <person name="Xiang M."/>
            <person name="Wang W."/>
            <person name="Sun X."/>
            <person name="Che Y."/>
            <person name="Guo L."/>
            <person name="Liu G."/>
            <person name="Guo L."/>
            <person name="Wang C."/>
            <person name="Yin W.B."/>
            <person name="Stadler M."/>
            <person name="Zhang X."/>
            <person name="Liu X."/>
        </authorList>
    </citation>
    <scope>NUCLEOTIDE SEQUENCE [LARGE SCALE GENOMIC DNA]</scope>
    <source>
        <strain evidence="6">W106-1 / CGMCC3.15140</strain>
    </source>
</reference>
<evidence type="ECO:0000313" key="6">
    <source>
        <dbReference type="Proteomes" id="UP000030651"/>
    </source>
</evidence>
<dbReference type="Proteomes" id="UP000030651">
    <property type="component" value="Unassembled WGS sequence"/>
</dbReference>
<dbReference type="PANTHER" id="PTHR46910">
    <property type="entry name" value="TRANSCRIPTION FACTOR PDR1"/>
    <property type="match status" value="1"/>
</dbReference>
<proteinExistence type="predicted"/>
<dbReference type="CDD" id="cd00067">
    <property type="entry name" value="GAL4"/>
    <property type="match status" value="1"/>
</dbReference>
<dbReference type="InterPro" id="IPR050987">
    <property type="entry name" value="AtrR-like"/>
</dbReference>
<dbReference type="HOGENOM" id="CLU_016203_1_0_1"/>
<sequence>MESDSNRIVSSTAMTPSTSHRRHSGPESESAKKRKRNSRACDRCHQNACRCSPGVEGIPCSRCTDQGVECTYDRPAKRRGPPPRRAGGANNGRDIREHPETTPRSQRQNSTATTVGNEQTPGLSSHLVGPSHDAAANRDIDDSSFLSPAVHGGQHEHTSNVNDASRPRTTIFDDVIQPDILEKLVEIFYHTAYPVRPYFHWPSYRAQIRSRQYRSDWGLYTFTMSICTMAAGRLCDGVLMPNGPHPLRQQAATLFKKCYRATIDAIPSDITTVPDQYQAMKAKAILAAACLQSGDWKTATVHLGDYASLSAMTGFCQESNWPSRLTEIQKQERRRVFWGVYQQEQYLSSNFNFASRQREVKAMVKYPVEVFDDDDITETGVQLWSEHVSFVKGFNFCTDLYRILERMEGTVRARQQATSSEPGGKIEAFFSQIYPSKKLAADSLHLVSQLYDELPQELKQPKVLAGDLRADRYGFIASNVLLTTQTLRMLLVGTGTPNIHLRCAIASELLDQLSTIPIAFFHASSTVSLHHLAHIGHMLGGDVHDTLPIWTYLQVRNILIVLADFLEKIESDRMITTGLAEKLRAQIDRIDHSMKQASQSEHETGLLSMGKSLLPDWQNLSGPASGLVAAEQSQLTPDVMKQYRSPPAHSATNYGTGTPMQSLFRDATQSAHHSTSTVNATHSQQPPPDRDSSFLMNALAVPVNPRDPFSGGISHNSTAFAIPNQLDFSATQPPMEETLHSYSSPSGKSFDGMYSQFDPAYFKTKTPTISGVAGSTGEISGSCSNTSSTLSFYGYTENCN</sequence>
<dbReference type="OMA" id="GDPWSTF"/>
<feature type="region of interest" description="Disordered" evidence="3">
    <location>
        <begin position="72"/>
        <end position="165"/>
    </location>
</feature>
<dbReference type="PANTHER" id="PTHR46910:SF18">
    <property type="entry name" value="ZN(II)2CYS6 TRANSCRIPTION FACTOR (EUROFUNG)"/>
    <property type="match status" value="1"/>
</dbReference>
<dbReference type="Pfam" id="PF00172">
    <property type="entry name" value="Zn_clus"/>
    <property type="match status" value="1"/>
</dbReference>
<name>W3WJ79_PESFW</name>
<feature type="compositionally biased region" description="Polar residues" evidence="3">
    <location>
        <begin position="666"/>
        <end position="684"/>
    </location>
</feature>
<protein>
    <recommendedName>
        <fullName evidence="4">Zn(2)-C6 fungal-type domain-containing protein</fullName>
    </recommendedName>
</protein>
<evidence type="ECO:0000256" key="1">
    <source>
        <dbReference type="ARBA" id="ARBA00022723"/>
    </source>
</evidence>
<dbReference type="eggNOG" id="ENOG502QTPC">
    <property type="taxonomic scope" value="Eukaryota"/>
</dbReference>
<dbReference type="SMART" id="SM00066">
    <property type="entry name" value="GAL4"/>
    <property type="match status" value="1"/>
</dbReference>
<evidence type="ECO:0000256" key="2">
    <source>
        <dbReference type="ARBA" id="ARBA00023242"/>
    </source>
</evidence>
<dbReference type="CDD" id="cd12148">
    <property type="entry name" value="fungal_TF_MHR"/>
    <property type="match status" value="1"/>
</dbReference>
<keyword evidence="2" id="KW-0539">Nucleus</keyword>
<evidence type="ECO:0000259" key="4">
    <source>
        <dbReference type="PROSITE" id="PS50048"/>
    </source>
</evidence>
<dbReference type="InterPro" id="IPR036864">
    <property type="entry name" value="Zn2-C6_fun-type_DNA-bd_sf"/>
</dbReference>
<dbReference type="RefSeq" id="XP_007841537.1">
    <property type="nucleotide sequence ID" value="XM_007843346.1"/>
</dbReference>
<keyword evidence="1" id="KW-0479">Metal-binding</keyword>
<evidence type="ECO:0000313" key="5">
    <source>
        <dbReference type="EMBL" id="ETS73819.1"/>
    </source>
</evidence>
<dbReference type="GeneID" id="19279778"/>
<feature type="region of interest" description="Disordered" evidence="3">
    <location>
        <begin position="1"/>
        <end position="39"/>
    </location>
</feature>
<dbReference type="EMBL" id="KI912121">
    <property type="protein sequence ID" value="ETS73819.1"/>
    <property type="molecule type" value="Genomic_DNA"/>
</dbReference>
<accession>W3WJ79</accession>
<keyword evidence="6" id="KW-1185">Reference proteome</keyword>
<dbReference type="GO" id="GO:0003677">
    <property type="term" value="F:DNA binding"/>
    <property type="evidence" value="ECO:0007669"/>
    <property type="project" value="InterPro"/>
</dbReference>
<dbReference type="KEGG" id="pfy:PFICI_14765"/>
<dbReference type="GO" id="GO:0000981">
    <property type="term" value="F:DNA-binding transcription factor activity, RNA polymerase II-specific"/>
    <property type="evidence" value="ECO:0007669"/>
    <property type="project" value="InterPro"/>
</dbReference>
<feature type="compositionally biased region" description="Polar residues" evidence="3">
    <location>
        <begin position="102"/>
        <end position="123"/>
    </location>
</feature>
<dbReference type="PROSITE" id="PS50048">
    <property type="entry name" value="ZN2_CY6_FUNGAL_2"/>
    <property type="match status" value="1"/>
</dbReference>
<dbReference type="InterPro" id="IPR001138">
    <property type="entry name" value="Zn2Cys6_DnaBD"/>
</dbReference>
<dbReference type="GO" id="GO:0008270">
    <property type="term" value="F:zinc ion binding"/>
    <property type="evidence" value="ECO:0007669"/>
    <property type="project" value="InterPro"/>
</dbReference>
<gene>
    <name evidence="5" type="ORF">PFICI_14765</name>
</gene>